<organism evidence="3 4">
    <name type="scientific">Ganoderma sinense ZZ0214-1</name>
    <dbReference type="NCBI Taxonomy" id="1077348"/>
    <lineage>
        <taxon>Eukaryota</taxon>
        <taxon>Fungi</taxon>
        <taxon>Dikarya</taxon>
        <taxon>Basidiomycota</taxon>
        <taxon>Agaricomycotina</taxon>
        <taxon>Agaricomycetes</taxon>
        <taxon>Polyporales</taxon>
        <taxon>Polyporaceae</taxon>
        <taxon>Ganoderma</taxon>
    </lineage>
</organism>
<dbReference type="SUPFAM" id="SSF56281">
    <property type="entry name" value="Metallo-hydrolase/oxidoreductase"/>
    <property type="match status" value="1"/>
</dbReference>
<proteinExistence type="predicted"/>
<gene>
    <name evidence="3" type="ORF">GSI_11110</name>
</gene>
<feature type="region of interest" description="Disordered" evidence="1">
    <location>
        <begin position="97"/>
        <end position="116"/>
    </location>
</feature>
<evidence type="ECO:0000313" key="4">
    <source>
        <dbReference type="Proteomes" id="UP000230002"/>
    </source>
</evidence>
<dbReference type="PANTHER" id="PTHR46018:SF2">
    <property type="entry name" value="ZINC PHOSPHODIESTERASE ELAC PROTEIN 1"/>
    <property type="match status" value="1"/>
</dbReference>
<dbReference type="Pfam" id="PF00753">
    <property type="entry name" value="Lactamase_B"/>
    <property type="match status" value="1"/>
</dbReference>
<feature type="compositionally biased region" description="Low complexity" evidence="1">
    <location>
        <begin position="267"/>
        <end position="283"/>
    </location>
</feature>
<dbReference type="GO" id="GO:0005634">
    <property type="term" value="C:nucleus"/>
    <property type="evidence" value="ECO:0007669"/>
    <property type="project" value="TreeGrafter"/>
</dbReference>
<dbReference type="Proteomes" id="UP000230002">
    <property type="component" value="Unassembled WGS sequence"/>
</dbReference>
<feature type="region of interest" description="Disordered" evidence="1">
    <location>
        <begin position="518"/>
        <end position="616"/>
    </location>
</feature>
<feature type="compositionally biased region" description="Pro residues" evidence="1">
    <location>
        <begin position="97"/>
        <end position="108"/>
    </location>
</feature>
<dbReference type="STRING" id="1077348.A0A2G8RZ63"/>
<feature type="domain" description="Metallo-beta-lactamase" evidence="2">
    <location>
        <begin position="22"/>
        <end position="90"/>
    </location>
</feature>
<name>A0A2G8RZ63_9APHY</name>
<dbReference type="InterPro" id="IPR036866">
    <property type="entry name" value="RibonucZ/Hydroxyglut_hydro"/>
</dbReference>
<accession>A0A2G8RZ63</accession>
<dbReference type="InterPro" id="IPR001279">
    <property type="entry name" value="Metallo-B-lactamas"/>
</dbReference>
<evidence type="ECO:0000256" key="1">
    <source>
        <dbReference type="SAM" id="MobiDB-lite"/>
    </source>
</evidence>
<keyword evidence="4" id="KW-1185">Reference proteome</keyword>
<evidence type="ECO:0000259" key="2">
    <source>
        <dbReference type="Pfam" id="PF00753"/>
    </source>
</evidence>
<dbReference type="GO" id="GO:0042781">
    <property type="term" value="F:3'-tRNA processing endoribonuclease activity"/>
    <property type="evidence" value="ECO:0007669"/>
    <property type="project" value="TreeGrafter"/>
</dbReference>
<sequence>MSHNISVHFLGTTSGGGPTETRNCSSLVVDPFGGSGQLWMVDCAEGTVRQFEKQPYRPGQQRLRIGQVNKIFITHMHADHTMGLLTFLRNTLGIPKPPGTAPANAPPPNHRRPRIEIFGPRGTRRMLRMLWHITHSRSEFAYVVHELLFDGEQPSVAADIQPEHEGADEADIRRDSECVGRDIWCDDQGFWKGIVDMSAKQSHGLWGAVVDAGPIQHRDPCIGYIIREIPRYPLTAESPMPRKLVILGDTYDPSTIAPLIHVDDPPSARSPSKASASNSSTPDNPNPPDVIDFSVLPTVNPHDSGVRVRVPVSLLVHEATDAYLPPSVDPQGRTGKNRTPESVAEKAVLRGHSTPAMAGAFARTIAAERLVMNHIGARFPAPDMEHNQYHHGGGRHQFRVACMREIERQAADAWNPRRNMQPYVQAAWDFLTVSVPPNLPRPAVHVAADFSVGMAGAAAAGPPDRGKGKGKNYSTMAVDVDGVEAGMLEDAGEFEKSKEMSTSGNEDEDGTVFATVSATSFRGHRDGNEPGGSSQRRSGGGDNGDKKRRASDGPGSPQRGFGSERGRGGGRGPGGDHRRGFGTASSSDRGGHGRHHDRDRKPRSRDRSRRGRGGVS</sequence>
<dbReference type="PANTHER" id="PTHR46018">
    <property type="entry name" value="ZINC PHOSPHODIESTERASE ELAC PROTEIN 1"/>
    <property type="match status" value="1"/>
</dbReference>
<dbReference type="EMBL" id="AYKW01000037">
    <property type="protein sequence ID" value="PIL26774.1"/>
    <property type="molecule type" value="Genomic_DNA"/>
</dbReference>
<feature type="region of interest" description="Disordered" evidence="1">
    <location>
        <begin position="1"/>
        <end position="20"/>
    </location>
</feature>
<dbReference type="OrthoDB" id="527344at2759"/>
<feature type="compositionally biased region" description="Basic residues" evidence="1">
    <location>
        <begin position="592"/>
        <end position="616"/>
    </location>
</feature>
<evidence type="ECO:0000313" key="3">
    <source>
        <dbReference type="EMBL" id="PIL26774.1"/>
    </source>
</evidence>
<comment type="caution">
    <text evidence="3">The sequence shown here is derived from an EMBL/GenBank/DDBJ whole genome shotgun (WGS) entry which is preliminary data.</text>
</comment>
<feature type="region of interest" description="Disordered" evidence="1">
    <location>
        <begin position="257"/>
        <end position="294"/>
    </location>
</feature>
<dbReference type="AlphaFoldDB" id="A0A2G8RZ63"/>
<protein>
    <recommendedName>
        <fullName evidence="2">Metallo-beta-lactamase domain-containing protein</fullName>
    </recommendedName>
</protein>
<dbReference type="Gene3D" id="3.60.15.10">
    <property type="entry name" value="Ribonuclease Z/Hydroxyacylglutathione hydrolase-like"/>
    <property type="match status" value="1"/>
</dbReference>
<reference evidence="3 4" key="1">
    <citation type="journal article" date="2015" name="Sci. Rep.">
        <title>Chromosome-level genome map provides insights into diverse defense mechanisms in the medicinal fungus Ganoderma sinense.</title>
        <authorList>
            <person name="Zhu Y."/>
            <person name="Xu J."/>
            <person name="Sun C."/>
            <person name="Zhou S."/>
            <person name="Xu H."/>
            <person name="Nelson D.R."/>
            <person name="Qian J."/>
            <person name="Song J."/>
            <person name="Luo H."/>
            <person name="Xiang L."/>
            <person name="Li Y."/>
            <person name="Xu Z."/>
            <person name="Ji A."/>
            <person name="Wang L."/>
            <person name="Lu S."/>
            <person name="Hayward A."/>
            <person name="Sun W."/>
            <person name="Li X."/>
            <person name="Schwartz D.C."/>
            <person name="Wang Y."/>
            <person name="Chen S."/>
        </authorList>
    </citation>
    <scope>NUCLEOTIDE SEQUENCE [LARGE SCALE GENOMIC DNA]</scope>
    <source>
        <strain evidence="3 4">ZZ0214-1</strain>
    </source>
</reference>